<name>A0A1F6NLR7_9BACT</name>
<evidence type="ECO:0000259" key="1">
    <source>
        <dbReference type="Pfam" id="PF02900"/>
    </source>
</evidence>
<dbReference type="GO" id="GO:0008198">
    <property type="term" value="F:ferrous iron binding"/>
    <property type="evidence" value="ECO:0007669"/>
    <property type="project" value="InterPro"/>
</dbReference>
<sequence>MSLVFAAITPHPPLLLPTIGKDNDLKKLEKTKKALEQLEEDLYLSKPDTIVMLTSHNHLLPDAFTVNMSPDYETDLRDFGDLTTRLKFRGEMTLTSAMREATKGSGIPAVLISEKFLDHPAAVPLFFLSPHLAGCSILPIGYSELDFKTHWDFGNLINEQIMDTNKRVAVIASSDLSHALISDAPAGYNEAGPEFDKKIQELLAHKNVVNMLQFDPAFVKNAAAEPGFRTILMLMGIIHDQNYTYRSHCYEAPMGVGYLTANFVI</sequence>
<feature type="domain" description="Extradiol ring-cleavage dioxygenase class III enzyme subunit B" evidence="1">
    <location>
        <begin position="6"/>
        <end position="252"/>
    </location>
</feature>
<dbReference type="InterPro" id="IPR004183">
    <property type="entry name" value="Xdiol_dOase_suB"/>
</dbReference>
<protein>
    <recommendedName>
        <fullName evidence="1">Extradiol ring-cleavage dioxygenase class III enzyme subunit B domain-containing protein</fullName>
    </recommendedName>
</protein>
<dbReference type="SUPFAM" id="SSF53213">
    <property type="entry name" value="LigB-like"/>
    <property type="match status" value="1"/>
</dbReference>
<accession>A0A1F6NLR7</accession>
<proteinExistence type="predicted"/>
<reference evidence="2 3" key="1">
    <citation type="journal article" date="2016" name="Nat. Commun.">
        <title>Thousands of microbial genomes shed light on interconnected biogeochemical processes in an aquifer system.</title>
        <authorList>
            <person name="Anantharaman K."/>
            <person name="Brown C.T."/>
            <person name="Hug L.A."/>
            <person name="Sharon I."/>
            <person name="Castelle C.J."/>
            <person name="Probst A.J."/>
            <person name="Thomas B.C."/>
            <person name="Singh A."/>
            <person name="Wilkins M.J."/>
            <person name="Karaoz U."/>
            <person name="Brodie E.L."/>
            <person name="Williams K.H."/>
            <person name="Hubbard S.S."/>
            <person name="Banfield J.F."/>
        </authorList>
    </citation>
    <scope>NUCLEOTIDE SEQUENCE [LARGE SCALE GENOMIC DNA]</scope>
</reference>
<dbReference type="EMBL" id="MFQR01000005">
    <property type="protein sequence ID" value="OGH84693.1"/>
    <property type="molecule type" value="Genomic_DNA"/>
</dbReference>
<evidence type="ECO:0000313" key="3">
    <source>
        <dbReference type="Proteomes" id="UP000177803"/>
    </source>
</evidence>
<comment type="caution">
    <text evidence="2">The sequence shown here is derived from an EMBL/GenBank/DDBJ whole genome shotgun (WGS) entry which is preliminary data.</text>
</comment>
<dbReference type="AlphaFoldDB" id="A0A1F6NLR7"/>
<dbReference type="GO" id="GO:0016702">
    <property type="term" value="F:oxidoreductase activity, acting on single donors with incorporation of molecular oxygen, incorporation of two atoms of oxygen"/>
    <property type="evidence" value="ECO:0007669"/>
    <property type="project" value="UniProtKB-ARBA"/>
</dbReference>
<organism evidence="2 3">
    <name type="scientific">Candidatus Magasanikbacteria bacterium RIFOXYA2_FULL_44_8</name>
    <dbReference type="NCBI Taxonomy" id="1798696"/>
    <lineage>
        <taxon>Bacteria</taxon>
        <taxon>Candidatus Magasanikiibacteriota</taxon>
    </lineage>
</organism>
<dbReference type="Gene3D" id="3.40.830.10">
    <property type="entry name" value="LigB-like"/>
    <property type="match status" value="1"/>
</dbReference>
<dbReference type="Pfam" id="PF02900">
    <property type="entry name" value="LigB"/>
    <property type="match status" value="1"/>
</dbReference>
<dbReference type="CDD" id="cd07951">
    <property type="entry name" value="ED_3B_N_AMMECR1"/>
    <property type="match status" value="1"/>
</dbReference>
<evidence type="ECO:0000313" key="2">
    <source>
        <dbReference type="EMBL" id="OGH84693.1"/>
    </source>
</evidence>
<gene>
    <name evidence="2" type="ORF">A2261_02425</name>
</gene>
<dbReference type="Proteomes" id="UP000177803">
    <property type="component" value="Unassembled WGS sequence"/>
</dbReference>